<evidence type="ECO:0000313" key="2">
    <source>
        <dbReference type="EMBL" id="WGS65683.1"/>
    </source>
</evidence>
<evidence type="ECO:0008006" key="4">
    <source>
        <dbReference type="Google" id="ProtNLM"/>
    </source>
</evidence>
<name>A0ABY8PST2_9BACT</name>
<dbReference type="RefSeq" id="WP_281000328.1">
    <property type="nucleotide sequence ID" value="NZ_CP069362.1"/>
</dbReference>
<organism evidence="2 3">
    <name type="scientific">Marinitoga aeolica</name>
    <dbReference type="NCBI Taxonomy" id="2809031"/>
    <lineage>
        <taxon>Bacteria</taxon>
        <taxon>Thermotogati</taxon>
        <taxon>Thermotogota</taxon>
        <taxon>Thermotogae</taxon>
        <taxon>Petrotogales</taxon>
        <taxon>Petrotogaceae</taxon>
        <taxon>Marinitoga</taxon>
    </lineage>
</organism>
<feature type="coiled-coil region" evidence="1">
    <location>
        <begin position="139"/>
        <end position="173"/>
    </location>
</feature>
<dbReference type="EMBL" id="CP069362">
    <property type="protein sequence ID" value="WGS65683.1"/>
    <property type="molecule type" value="Genomic_DNA"/>
</dbReference>
<evidence type="ECO:0000313" key="3">
    <source>
        <dbReference type="Proteomes" id="UP001232493"/>
    </source>
</evidence>
<evidence type="ECO:0000256" key="1">
    <source>
        <dbReference type="SAM" id="Coils"/>
    </source>
</evidence>
<keyword evidence="3" id="KW-1185">Reference proteome</keyword>
<accession>A0ABY8PST2</accession>
<gene>
    <name evidence="2" type="ORF">JRV97_03785</name>
</gene>
<reference evidence="2 3" key="1">
    <citation type="submission" date="2021-02" db="EMBL/GenBank/DDBJ databases">
        <title>Characterization of Marinitoga sp. nov. str. BP5-C20A.</title>
        <authorList>
            <person name="Erauso G."/>
            <person name="Postec A."/>
        </authorList>
    </citation>
    <scope>NUCLEOTIDE SEQUENCE [LARGE SCALE GENOMIC DNA]</scope>
    <source>
        <strain evidence="2 3">BP5-C20A</strain>
    </source>
</reference>
<sequence>MLKKLSFLIIIFISIFVFGNEKEYSFEKLILSGTNSSYEIKVIDSKLHNLNTINLLKDIIQPNLSLTLNNNFINLSTSISISSIIMANSKVFRYNLEKEYNSLSKKQKKNEVIYRILNLYSMIYNEKELLELYLKINDILKKKENSEEYIQIINELENRIYLKKITIEEMELDLKNIIGMDTSIKYLNLCESPSFLEILKRIKINISDGPLNFEISKLGNKLNDKNSYINNFSNIADFYLDTNFETYDYGVRLNLFKFSGVNLSLNYSLKSNYFNLSIYVNFGNIGKINNLNSPEFNEKKEEFYYRGNIDIMYKNYLFYQKKYNDIKKILVNFNFKTSTVENLIKYLQIYENFIQTRGIYVQNTLKLAKEIGILDEIYQK</sequence>
<dbReference type="Proteomes" id="UP001232493">
    <property type="component" value="Chromosome"/>
</dbReference>
<protein>
    <recommendedName>
        <fullName evidence="4">Outer membrane protein</fullName>
    </recommendedName>
</protein>
<keyword evidence="1" id="KW-0175">Coiled coil</keyword>
<proteinExistence type="predicted"/>